<accession>A0A4P5NR40</accession>
<dbReference type="Gene3D" id="1.10.260.40">
    <property type="entry name" value="lambda repressor-like DNA-binding domains"/>
    <property type="match status" value="1"/>
</dbReference>
<gene>
    <name evidence="1" type="ORF">MSKU9_2064</name>
</gene>
<dbReference type="RefSeq" id="WP_227002461.1">
    <property type="nucleotide sequence ID" value="NZ_BDLU01000045.1"/>
</dbReference>
<dbReference type="InterPro" id="IPR010982">
    <property type="entry name" value="Lambda_DNA-bd_dom_sf"/>
</dbReference>
<evidence type="ECO:0000313" key="1">
    <source>
        <dbReference type="EMBL" id="GCE83923.1"/>
    </source>
</evidence>
<dbReference type="GO" id="GO:0003677">
    <property type="term" value="F:DNA binding"/>
    <property type="evidence" value="ECO:0007669"/>
    <property type="project" value="InterPro"/>
</dbReference>
<organism evidence="1 2">
    <name type="scientific">Komagataeibacter diospyri</name>
    <dbReference type="NCBI Taxonomy" id="1932662"/>
    <lineage>
        <taxon>Bacteria</taxon>
        <taxon>Pseudomonadati</taxon>
        <taxon>Pseudomonadota</taxon>
        <taxon>Alphaproteobacteria</taxon>
        <taxon>Acetobacterales</taxon>
        <taxon>Acetobacteraceae</taxon>
        <taxon>Komagataeibacter</taxon>
    </lineage>
</organism>
<reference evidence="2" key="1">
    <citation type="submission" date="2017-01" db="EMBL/GenBank/DDBJ databases">
        <title>Komagataeibacter sp. MSKU9 whole genome sequencing project.</title>
        <authorList>
            <person name="Matsutani M."/>
            <person name="Naloka K."/>
            <person name="Theeragool G."/>
            <person name="Yakushi T."/>
            <person name="Matsushita K."/>
        </authorList>
    </citation>
    <scope>NUCLEOTIDE SEQUENCE [LARGE SCALE GENOMIC DNA]</scope>
    <source>
        <strain evidence="2">MSKU9</strain>
    </source>
</reference>
<sequence>MARAALRMNIRDLAIAADVSPTTITRLERGEELYPRTVEAIQAILEDQGIKFIPDNGDGPGVRHKQEDEK</sequence>
<comment type="caution">
    <text evidence="1">The sequence shown here is derived from an EMBL/GenBank/DDBJ whole genome shotgun (WGS) entry which is preliminary data.</text>
</comment>
<keyword evidence="2" id="KW-1185">Reference proteome</keyword>
<dbReference type="CDD" id="cd00093">
    <property type="entry name" value="HTH_XRE"/>
    <property type="match status" value="1"/>
</dbReference>
<proteinExistence type="predicted"/>
<dbReference type="InterPro" id="IPR001387">
    <property type="entry name" value="Cro/C1-type_HTH"/>
</dbReference>
<dbReference type="Proteomes" id="UP000315095">
    <property type="component" value="Unassembled WGS sequence"/>
</dbReference>
<evidence type="ECO:0000313" key="2">
    <source>
        <dbReference type="Proteomes" id="UP000315095"/>
    </source>
</evidence>
<evidence type="ECO:0008006" key="3">
    <source>
        <dbReference type="Google" id="ProtNLM"/>
    </source>
</evidence>
<dbReference type="AlphaFoldDB" id="A0A4P5NR40"/>
<name>A0A4P5NR40_9PROT</name>
<dbReference type="SUPFAM" id="SSF47413">
    <property type="entry name" value="lambda repressor-like DNA-binding domains"/>
    <property type="match status" value="1"/>
</dbReference>
<protein>
    <recommendedName>
        <fullName evidence="3">HTH cro/C1-type domain-containing protein</fullName>
    </recommendedName>
</protein>
<dbReference type="EMBL" id="BDLU01000045">
    <property type="protein sequence ID" value="GCE83923.1"/>
    <property type="molecule type" value="Genomic_DNA"/>
</dbReference>